<dbReference type="Proteomes" id="UP000479000">
    <property type="component" value="Unassembled WGS sequence"/>
</dbReference>
<gene>
    <name evidence="1" type="ORF">NTEN_LOCUS10218</name>
</gene>
<reference evidence="1 2" key="1">
    <citation type="submission" date="2020-02" db="EMBL/GenBank/DDBJ databases">
        <authorList>
            <person name="Ferguson B K."/>
        </authorList>
    </citation>
    <scope>NUCLEOTIDE SEQUENCE [LARGE SCALE GENOMIC DNA]</scope>
</reference>
<dbReference type="AlphaFoldDB" id="A0A6H5GQP3"/>
<protein>
    <submittedName>
        <fullName evidence="1">Uncharacterized protein</fullName>
    </submittedName>
</protein>
<dbReference type="EMBL" id="CADCXU010015145">
    <property type="protein sequence ID" value="CAB0004741.1"/>
    <property type="molecule type" value="Genomic_DNA"/>
</dbReference>
<organism evidence="1 2">
    <name type="scientific">Nesidiocoris tenuis</name>
    <dbReference type="NCBI Taxonomy" id="355587"/>
    <lineage>
        <taxon>Eukaryota</taxon>
        <taxon>Metazoa</taxon>
        <taxon>Ecdysozoa</taxon>
        <taxon>Arthropoda</taxon>
        <taxon>Hexapoda</taxon>
        <taxon>Insecta</taxon>
        <taxon>Pterygota</taxon>
        <taxon>Neoptera</taxon>
        <taxon>Paraneoptera</taxon>
        <taxon>Hemiptera</taxon>
        <taxon>Heteroptera</taxon>
        <taxon>Panheteroptera</taxon>
        <taxon>Cimicomorpha</taxon>
        <taxon>Miridae</taxon>
        <taxon>Dicyphina</taxon>
        <taxon>Nesidiocoris</taxon>
    </lineage>
</organism>
<keyword evidence="2" id="KW-1185">Reference proteome</keyword>
<name>A0A6H5GQP3_9HEMI</name>
<evidence type="ECO:0000313" key="2">
    <source>
        <dbReference type="Proteomes" id="UP000479000"/>
    </source>
</evidence>
<proteinExistence type="predicted"/>
<evidence type="ECO:0000313" key="1">
    <source>
        <dbReference type="EMBL" id="CAB0004741.1"/>
    </source>
</evidence>
<accession>A0A6H5GQP3</accession>
<sequence>MLVLDRTSILDGKLGWTHLRNCFESTMRHPESSAFVTWVLTRNTVGFIQSFYNRRFPRPICRSTELPNRPRCRCGPAI</sequence>